<dbReference type="EMBL" id="JAMWMR010000022">
    <property type="protein sequence ID" value="MCN9243436.1"/>
    <property type="molecule type" value="Genomic_DNA"/>
</dbReference>
<dbReference type="Pfam" id="PF00581">
    <property type="entry name" value="Rhodanese"/>
    <property type="match status" value="1"/>
</dbReference>
<proteinExistence type="predicted"/>
<protein>
    <submittedName>
        <fullName evidence="2">Rhodanese-like domain-containing protein</fullName>
    </submittedName>
</protein>
<accession>A0ABT0ZIQ0</accession>
<dbReference type="Gene3D" id="3.40.250.10">
    <property type="entry name" value="Rhodanese-like domain"/>
    <property type="match status" value="1"/>
</dbReference>
<dbReference type="SMART" id="SM00450">
    <property type="entry name" value="RHOD"/>
    <property type="match status" value="1"/>
</dbReference>
<reference evidence="2 3" key="1">
    <citation type="submission" date="2022-05" db="EMBL/GenBank/DDBJ databases">
        <title>Streptomyces sp. nov. RY43-2 isolated from soil of a peat swamp forest.</title>
        <authorList>
            <person name="Kanchanasin P."/>
            <person name="Tanasupawat S."/>
            <person name="Phongsopitanun W."/>
        </authorList>
    </citation>
    <scope>NUCLEOTIDE SEQUENCE [LARGE SCALE GENOMIC DNA]</scope>
    <source>
        <strain evidence="2 3">RY43-2</strain>
    </source>
</reference>
<dbReference type="InterPro" id="IPR001763">
    <property type="entry name" value="Rhodanese-like_dom"/>
</dbReference>
<name>A0ABT0ZIQ0_9ACTN</name>
<sequence length="121" mass="12365">MPLFAHTSGPTQITVTEAHDRAEAGEAVLLDVRETDEYAAGHAPGSVWQPLIAVAAGADLPAAAQGRPVLAICRSGNRSQKAAELLAARGVDVSNVSGGMRAWAEAGLPVQDNAGQDGQVI</sequence>
<evidence type="ECO:0000313" key="2">
    <source>
        <dbReference type="EMBL" id="MCN9243436.1"/>
    </source>
</evidence>
<dbReference type="PANTHER" id="PTHR43031:SF1">
    <property type="entry name" value="PYRIDINE NUCLEOTIDE-DISULPHIDE OXIDOREDUCTASE"/>
    <property type="match status" value="1"/>
</dbReference>
<organism evidence="2 3">
    <name type="scientific">Streptomyces macrolidinus</name>
    <dbReference type="NCBI Taxonomy" id="2952607"/>
    <lineage>
        <taxon>Bacteria</taxon>
        <taxon>Bacillati</taxon>
        <taxon>Actinomycetota</taxon>
        <taxon>Actinomycetes</taxon>
        <taxon>Kitasatosporales</taxon>
        <taxon>Streptomycetaceae</taxon>
        <taxon>Streptomyces</taxon>
    </lineage>
</organism>
<dbReference type="InterPro" id="IPR050229">
    <property type="entry name" value="GlpE_sulfurtransferase"/>
</dbReference>
<dbReference type="PANTHER" id="PTHR43031">
    <property type="entry name" value="FAD-DEPENDENT OXIDOREDUCTASE"/>
    <property type="match status" value="1"/>
</dbReference>
<dbReference type="PROSITE" id="PS50206">
    <property type="entry name" value="RHODANESE_3"/>
    <property type="match status" value="1"/>
</dbReference>
<feature type="domain" description="Rhodanese" evidence="1">
    <location>
        <begin position="23"/>
        <end position="112"/>
    </location>
</feature>
<evidence type="ECO:0000313" key="3">
    <source>
        <dbReference type="Proteomes" id="UP001523219"/>
    </source>
</evidence>
<comment type="caution">
    <text evidence="2">The sequence shown here is derived from an EMBL/GenBank/DDBJ whole genome shotgun (WGS) entry which is preliminary data.</text>
</comment>
<keyword evidence="3" id="KW-1185">Reference proteome</keyword>
<dbReference type="Proteomes" id="UP001523219">
    <property type="component" value="Unassembled WGS sequence"/>
</dbReference>
<dbReference type="CDD" id="cd00158">
    <property type="entry name" value="RHOD"/>
    <property type="match status" value="1"/>
</dbReference>
<dbReference type="SUPFAM" id="SSF52821">
    <property type="entry name" value="Rhodanese/Cell cycle control phosphatase"/>
    <property type="match status" value="1"/>
</dbReference>
<dbReference type="InterPro" id="IPR036873">
    <property type="entry name" value="Rhodanese-like_dom_sf"/>
</dbReference>
<gene>
    <name evidence="2" type="ORF">NGF19_22055</name>
</gene>
<evidence type="ECO:0000259" key="1">
    <source>
        <dbReference type="PROSITE" id="PS50206"/>
    </source>
</evidence>